<dbReference type="InterPro" id="IPR005064">
    <property type="entry name" value="BUG"/>
</dbReference>
<dbReference type="Proteomes" id="UP000475385">
    <property type="component" value="Unassembled WGS sequence"/>
</dbReference>
<dbReference type="Gene3D" id="3.40.190.10">
    <property type="entry name" value="Periplasmic binding protein-like II"/>
    <property type="match status" value="1"/>
</dbReference>
<evidence type="ECO:0000313" key="4">
    <source>
        <dbReference type="Proteomes" id="UP000475385"/>
    </source>
</evidence>
<comment type="caution">
    <text evidence="3">The sequence shown here is derived from an EMBL/GenBank/DDBJ whole genome shotgun (WGS) entry which is preliminary data.</text>
</comment>
<feature type="chain" id="PRO_5026916468" evidence="2">
    <location>
        <begin position="24"/>
        <end position="322"/>
    </location>
</feature>
<name>A0A6M1LIV2_9PROT</name>
<gene>
    <name evidence="3" type="ORF">G3576_09260</name>
</gene>
<evidence type="ECO:0000313" key="3">
    <source>
        <dbReference type="EMBL" id="NGM20200.1"/>
    </source>
</evidence>
<dbReference type="RefSeq" id="WP_164694107.1">
    <property type="nucleotide sequence ID" value="NZ_JAAIKB010000003.1"/>
</dbReference>
<dbReference type="CDD" id="cd13578">
    <property type="entry name" value="PBP2_Bug27"/>
    <property type="match status" value="1"/>
</dbReference>
<reference evidence="3 4" key="1">
    <citation type="submission" date="2020-02" db="EMBL/GenBank/DDBJ databases">
        <authorList>
            <person name="Kim H.M."/>
            <person name="Jeon C.O."/>
        </authorList>
    </citation>
    <scope>NUCLEOTIDE SEQUENCE [LARGE SCALE GENOMIC DNA]</scope>
    <source>
        <strain evidence="3 4">PeD5</strain>
    </source>
</reference>
<reference evidence="3 4" key="2">
    <citation type="submission" date="2020-03" db="EMBL/GenBank/DDBJ databases">
        <title>Roseomonas stagni sp. nov., isolated from pond water in Japan.</title>
        <authorList>
            <person name="Furuhata K."/>
            <person name="Miyamoto H."/>
            <person name="Goto K."/>
        </authorList>
    </citation>
    <scope>NUCLEOTIDE SEQUENCE [LARGE SCALE GENOMIC DNA]</scope>
    <source>
        <strain evidence="3 4">PeD5</strain>
    </source>
</reference>
<keyword evidence="4" id="KW-1185">Reference proteome</keyword>
<dbReference type="PIRSF" id="PIRSF017082">
    <property type="entry name" value="YflP"/>
    <property type="match status" value="1"/>
</dbReference>
<sequence length="322" mass="32954">MLSRRHALALAGASLALPLAARAQGFPQDRPIRAVVNFPPGGTVDTVARLIAPVLSDKLGRQVVVENRGGASGLIGAEAVVRSAPDGHTLLFALSTHAVNPHMVPRMPFDTLADFAPVGFIGGAPVLMAAHPSAPFRTLADVIAAGRVGEGPHFGTIGNGSTGHLMMAQLSTLSGARFTHVPFRGGGPAVQAALGGQVPLVITSTVAVGPHVAAGSLRGIALSGADRSPVHPTVPTVAEQGFPGFAADSWVGVLAPARTPDAIVARINADLAATLADPGVRERLAGIGMTPRAMAPAEFGAFVASEYERWGKVVREHRIISD</sequence>
<comment type="similarity">
    <text evidence="1">Belongs to the UPF0065 (bug) family.</text>
</comment>
<dbReference type="AlphaFoldDB" id="A0A6M1LIV2"/>
<accession>A0A6M1LIV2</accession>
<dbReference type="PANTHER" id="PTHR42928">
    <property type="entry name" value="TRICARBOXYLATE-BINDING PROTEIN"/>
    <property type="match status" value="1"/>
</dbReference>
<evidence type="ECO:0000256" key="2">
    <source>
        <dbReference type="SAM" id="SignalP"/>
    </source>
</evidence>
<dbReference type="PANTHER" id="PTHR42928:SF5">
    <property type="entry name" value="BLR1237 PROTEIN"/>
    <property type="match status" value="1"/>
</dbReference>
<dbReference type="InterPro" id="IPR042100">
    <property type="entry name" value="Bug_dom1"/>
</dbReference>
<organism evidence="3 4">
    <name type="scientific">Falsiroseomonas algicola</name>
    <dbReference type="NCBI Taxonomy" id="2716930"/>
    <lineage>
        <taxon>Bacteria</taxon>
        <taxon>Pseudomonadati</taxon>
        <taxon>Pseudomonadota</taxon>
        <taxon>Alphaproteobacteria</taxon>
        <taxon>Acetobacterales</taxon>
        <taxon>Roseomonadaceae</taxon>
        <taxon>Falsiroseomonas</taxon>
    </lineage>
</organism>
<protein>
    <submittedName>
        <fullName evidence="3">Tripartite tricarboxylate transporter substrate binding protein</fullName>
    </submittedName>
</protein>
<dbReference type="Pfam" id="PF03401">
    <property type="entry name" value="TctC"/>
    <property type="match status" value="1"/>
</dbReference>
<dbReference type="Gene3D" id="3.40.190.150">
    <property type="entry name" value="Bordetella uptake gene, domain 1"/>
    <property type="match status" value="1"/>
</dbReference>
<dbReference type="SUPFAM" id="SSF53850">
    <property type="entry name" value="Periplasmic binding protein-like II"/>
    <property type="match status" value="1"/>
</dbReference>
<dbReference type="EMBL" id="JAAIKB010000003">
    <property type="protein sequence ID" value="NGM20200.1"/>
    <property type="molecule type" value="Genomic_DNA"/>
</dbReference>
<proteinExistence type="inferred from homology"/>
<keyword evidence="2" id="KW-0732">Signal</keyword>
<evidence type="ECO:0000256" key="1">
    <source>
        <dbReference type="ARBA" id="ARBA00006987"/>
    </source>
</evidence>
<feature type="signal peptide" evidence="2">
    <location>
        <begin position="1"/>
        <end position="23"/>
    </location>
</feature>